<accession>A0A8S5SSU6</accession>
<keyword evidence="3" id="KW-0812">Transmembrane</keyword>
<reference evidence="5" key="1">
    <citation type="journal article" date="2021" name="Proc. Natl. Acad. Sci. U.S.A.">
        <title>A Catalog of Tens of Thousands of Viruses from Human Metagenomes Reveals Hidden Associations with Chronic Diseases.</title>
        <authorList>
            <person name="Tisza M.J."/>
            <person name="Buck C.B."/>
        </authorList>
    </citation>
    <scope>NUCLEOTIDE SEQUENCE</scope>
    <source>
        <strain evidence="5">CtMRT7</strain>
    </source>
</reference>
<keyword evidence="3" id="KW-1133">Transmembrane helix</keyword>
<keyword evidence="3" id="KW-0472">Membrane</keyword>
<evidence type="ECO:0000256" key="2">
    <source>
        <dbReference type="ARBA" id="ARBA00022612"/>
    </source>
</evidence>
<evidence type="ECO:0000256" key="3">
    <source>
        <dbReference type="SAM" id="Phobius"/>
    </source>
</evidence>
<organism evidence="5">
    <name type="scientific">Siphoviridae sp. ctMRT7</name>
    <dbReference type="NCBI Taxonomy" id="2827855"/>
    <lineage>
        <taxon>Viruses</taxon>
        <taxon>Duplodnaviria</taxon>
        <taxon>Heunggongvirae</taxon>
        <taxon>Uroviricota</taxon>
        <taxon>Caudoviricetes</taxon>
    </lineage>
</organism>
<dbReference type="NCBIfam" id="TIGR01760">
    <property type="entry name" value="tape_meas_TP901"/>
    <property type="match status" value="1"/>
</dbReference>
<keyword evidence="1" id="KW-1245">Viral tail assembly</keyword>
<evidence type="ECO:0000259" key="4">
    <source>
        <dbReference type="Pfam" id="PF10145"/>
    </source>
</evidence>
<evidence type="ECO:0000313" key="5">
    <source>
        <dbReference type="EMBL" id="DAF53642.1"/>
    </source>
</evidence>
<name>A0A8S5SSU6_9CAUD</name>
<dbReference type="GO" id="GO:0098003">
    <property type="term" value="P:viral tail assembly"/>
    <property type="evidence" value="ECO:0007669"/>
    <property type="project" value="UniProtKB-KW"/>
</dbReference>
<feature type="transmembrane region" description="Helical" evidence="3">
    <location>
        <begin position="448"/>
        <end position="467"/>
    </location>
</feature>
<evidence type="ECO:0000256" key="1">
    <source>
        <dbReference type="ARBA" id="ARBA00022465"/>
    </source>
</evidence>
<dbReference type="InterPro" id="IPR010090">
    <property type="entry name" value="Phage_tape_meas"/>
</dbReference>
<sequence length="666" mass="68758">MNLMDLIIKITVDQSGVDQGMDQAKKTVTGASDTMTARAVAVGTAMYDMGKKAATGLLNIGKFSMDVGMAFDTSMASVAAISGATGGELDALTEKAKEMGAQTKFSASESADAFTYMAMAGWKTGDMLDGIEGIMNLAAASGENLASVSDIVTDALTAFGLSAEDSGHFADVLAAASNSANTNVSMLGGSFKYVAPVAGALGYSIEDVSVALGLMANSGIKAEQAGTSMRSMLSRLAKPTKEVYAAFDRLGISAEDALTNADGSMKPLSETIGILREKMSGLSETEQASAAASIAGQEAMSGLLAIVNASESDYQKLTDAIANADGTAQGMADTMNDNLPGAITILKSAMEGLGIAIYENGSEALKIFVEKITEVVTKITEFVGNGGIEKLINGFQNLLPWIAGATTAIVTFKTASAISSVFEILTKAVDGQALSWAKLSAAMNTNPFVLIVTIILTLVSAFVTLILTNEEFRNKIVAAWNAVKDTISGVVAALKTFFTETIPNAVQTAFEWLKGIPEKMGEIGKDMVRGLWEGIKSMGTWLIEKFSNFVGSIVESVKGALGIHSPSRVFAGIGENMALGLGEGWDNEYGNIKRSIASGMDFGTASVDFGASGVAAIGNSIASGVGALASSGSGSIVINLTTELDGAVLARKMVPYNAAEALRSGV</sequence>
<feature type="domain" description="Phage tail tape measure protein" evidence="4">
    <location>
        <begin position="94"/>
        <end position="296"/>
    </location>
</feature>
<proteinExistence type="predicted"/>
<dbReference type="PANTHER" id="PTHR37813:SF1">
    <property type="entry name" value="FELS-2 PROPHAGE PROTEIN"/>
    <property type="match status" value="1"/>
</dbReference>
<dbReference type="Pfam" id="PF10145">
    <property type="entry name" value="PhageMin_Tail"/>
    <property type="match status" value="1"/>
</dbReference>
<dbReference type="EMBL" id="BK032661">
    <property type="protein sequence ID" value="DAF53642.1"/>
    <property type="molecule type" value="Genomic_DNA"/>
</dbReference>
<dbReference type="PANTHER" id="PTHR37813">
    <property type="entry name" value="FELS-2 PROPHAGE PROTEIN"/>
    <property type="match status" value="1"/>
</dbReference>
<keyword evidence="2" id="KW-1188">Viral release from host cell</keyword>
<protein>
    <submittedName>
        <fullName evidence="5">Minor tail protein</fullName>
    </submittedName>
</protein>